<keyword evidence="4" id="KW-0812">Transmembrane</keyword>
<feature type="transmembrane region" description="Helical" evidence="4">
    <location>
        <begin position="410"/>
        <end position="431"/>
    </location>
</feature>
<feature type="transmembrane region" description="Helical" evidence="4">
    <location>
        <begin position="264"/>
        <end position="289"/>
    </location>
</feature>
<dbReference type="InterPro" id="IPR050375">
    <property type="entry name" value="MFS_TsgA-like"/>
</dbReference>
<dbReference type="PANTHER" id="PTHR43702">
    <property type="entry name" value="L-FUCOSE-PROTON SYMPORTER"/>
    <property type="match status" value="1"/>
</dbReference>
<proteinExistence type="predicted"/>
<keyword evidence="2" id="KW-1003">Cell membrane</keyword>
<gene>
    <name evidence="6" type="ORF">AMS68_003014</name>
</gene>
<feature type="compositionally biased region" description="Basic and acidic residues" evidence="3">
    <location>
        <begin position="822"/>
        <end position="831"/>
    </location>
</feature>
<evidence type="ECO:0000256" key="2">
    <source>
        <dbReference type="ARBA" id="ARBA00022475"/>
    </source>
</evidence>
<evidence type="ECO:0000313" key="7">
    <source>
        <dbReference type="Proteomes" id="UP000503462"/>
    </source>
</evidence>
<evidence type="ECO:0000256" key="3">
    <source>
        <dbReference type="SAM" id="MobiDB-lite"/>
    </source>
</evidence>
<dbReference type="GO" id="GO:0022857">
    <property type="term" value="F:transmembrane transporter activity"/>
    <property type="evidence" value="ECO:0007669"/>
    <property type="project" value="InterPro"/>
</dbReference>
<feature type="transmembrane region" description="Helical" evidence="4">
    <location>
        <begin position="785"/>
        <end position="805"/>
    </location>
</feature>
<feature type="transmembrane region" description="Helical" evidence="4">
    <location>
        <begin position="721"/>
        <end position="740"/>
    </location>
</feature>
<feature type="transmembrane region" description="Helical" evidence="4">
    <location>
        <begin position="579"/>
        <end position="598"/>
    </location>
</feature>
<feature type="transmembrane region" description="Helical" evidence="4">
    <location>
        <begin position="451"/>
        <end position="472"/>
    </location>
</feature>
<dbReference type="OrthoDB" id="546893at2759"/>
<dbReference type="GO" id="GO:0005886">
    <property type="term" value="C:plasma membrane"/>
    <property type="evidence" value="ECO:0007669"/>
    <property type="project" value="UniProtKB-SubCell"/>
</dbReference>
<reference evidence="6 7" key="1">
    <citation type="journal article" date="2016" name="Sci. Rep.">
        <title>Peltaster fructicola genome reveals evolution from an invasive phytopathogen to an ectophytic parasite.</title>
        <authorList>
            <person name="Xu C."/>
            <person name="Chen H."/>
            <person name="Gleason M.L."/>
            <person name="Xu J.R."/>
            <person name="Liu H."/>
            <person name="Zhang R."/>
            <person name="Sun G."/>
        </authorList>
    </citation>
    <scope>NUCLEOTIDE SEQUENCE [LARGE SCALE GENOMIC DNA]</scope>
    <source>
        <strain evidence="6 7">LNHT1506</strain>
    </source>
</reference>
<comment type="subcellular location">
    <subcellularLocation>
        <location evidence="1">Cell inner membrane</location>
        <topology evidence="1">Multi-pass membrane protein</topology>
    </subcellularLocation>
</comment>
<feature type="transmembrane region" description="Helical" evidence="4">
    <location>
        <begin position="208"/>
        <end position="230"/>
    </location>
</feature>
<feature type="transmembrane region" description="Helical" evidence="4">
    <location>
        <begin position="174"/>
        <end position="196"/>
    </location>
</feature>
<feature type="region of interest" description="Disordered" evidence="3">
    <location>
        <begin position="821"/>
        <end position="861"/>
    </location>
</feature>
<dbReference type="InterPro" id="IPR036259">
    <property type="entry name" value="MFS_trans_sf"/>
</dbReference>
<keyword evidence="7" id="KW-1185">Reference proteome</keyword>
<dbReference type="Pfam" id="PF07690">
    <property type="entry name" value="MFS_1"/>
    <property type="match status" value="1"/>
</dbReference>
<evidence type="ECO:0000256" key="4">
    <source>
        <dbReference type="SAM" id="Phobius"/>
    </source>
</evidence>
<dbReference type="InterPro" id="IPR049326">
    <property type="entry name" value="Rhodopsin_dom_fungi"/>
</dbReference>
<evidence type="ECO:0000259" key="5">
    <source>
        <dbReference type="Pfam" id="PF20684"/>
    </source>
</evidence>
<keyword evidence="4" id="KW-0472">Membrane</keyword>
<feature type="transmembrane region" description="Helical" evidence="4">
    <location>
        <begin position="127"/>
        <end position="149"/>
    </location>
</feature>
<feature type="transmembrane region" description="Helical" evidence="4">
    <location>
        <begin position="672"/>
        <end position="691"/>
    </location>
</feature>
<dbReference type="SUPFAM" id="SSF103473">
    <property type="entry name" value="MFS general substrate transporter"/>
    <property type="match status" value="1"/>
</dbReference>
<feature type="compositionally biased region" description="Basic and acidic residues" evidence="3">
    <location>
        <begin position="841"/>
        <end position="861"/>
    </location>
</feature>
<feature type="transmembrane region" description="Helical" evidence="4">
    <location>
        <begin position="15"/>
        <end position="33"/>
    </location>
</feature>
<name>A0A6H0XRW3_9PEZI</name>
<keyword evidence="4" id="KW-1133">Transmembrane helix</keyword>
<dbReference type="AlphaFoldDB" id="A0A6H0XRW3"/>
<feature type="transmembrane region" description="Helical" evidence="4">
    <location>
        <begin position="53"/>
        <end position="74"/>
    </location>
</feature>
<feature type="transmembrane region" description="Helical" evidence="4">
    <location>
        <begin position="696"/>
        <end position="715"/>
    </location>
</feature>
<feature type="domain" description="Rhodopsin" evidence="5">
    <location>
        <begin position="33"/>
        <end position="295"/>
    </location>
</feature>
<feature type="transmembrane region" description="Helical" evidence="4">
    <location>
        <begin position="479"/>
        <end position="498"/>
    </location>
</feature>
<dbReference type="InterPro" id="IPR011701">
    <property type="entry name" value="MFS"/>
</dbReference>
<feature type="transmembrane region" description="Helical" evidence="4">
    <location>
        <begin position="752"/>
        <end position="779"/>
    </location>
</feature>
<evidence type="ECO:0000313" key="6">
    <source>
        <dbReference type="EMBL" id="QIW97496.1"/>
    </source>
</evidence>
<organism evidence="6 7">
    <name type="scientific">Peltaster fructicola</name>
    <dbReference type="NCBI Taxonomy" id="286661"/>
    <lineage>
        <taxon>Eukaryota</taxon>
        <taxon>Fungi</taxon>
        <taxon>Dikarya</taxon>
        <taxon>Ascomycota</taxon>
        <taxon>Pezizomycotina</taxon>
        <taxon>Dothideomycetes</taxon>
        <taxon>Dothideomycetes incertae sedis</taxon>
        <taxon>Peltaster</taxon>
    </lineage>
</organism>
<protein>
    <recommendedName>
        <fullName evidence="5">Rhodopsin domain-containing protein</fullName>
    </recommendedName>
</protein>
<feature type="transmembrane region" description="Helical" evidence="4">
    <location>
        <begin position="504"/>
        <end position="521"/>
    </location>
</feature>
<dbReference type="Pfam" id="PF20684">
    <property type="entry name" value="Fung_rhodopsin"/>
    <property type="match status" value="1"/>
</dbReference>
<sequence length="861" mass="93690">MEDDGHGNLQGRSPAVLAVSISFICCTSIFVFLRMISRGVIVKRISIDDWLMVIAWLLTFGMTFAVCYGTSYGLGRHEADIPDSWQPTLHKANYAFSVLYNPALMAEKTSILFFYLTLSQTRQIFRWATIATLVVVNAGGLALTLLSVFQCHPVSAVFDQVIPNNAYCTDIVTIYLSSAPLNIITDLAILFLPLPILTGIRLPRRQKVILIITFSFGAFATAVDVVRISALQSAAQTRLDEIQNHSQRTGSGGTDQSATLDISWYAAFSFMWSVVEVNVGIMCGCVPALKPLVSRFLPNILRDSKDDATLHANSVCHGRPTLEMAEEHRVPSVSDSIEHQHPSRVHSLQQDTPLGMVDFLTTPDTLADLDRTQTAMTNTSRNTRVSPPVFFDFVNTQKKKGLVHLTNRESIFPIAMVTILFFIWGFEYGLLDVLNREFQQVAHMTTGQTTAIHSAYYAGYILGPWLIGHWVLQHWGFKACFSVGLSIYACGTLIFWPAAVLTSFPAYLIVNLIVGSGLSILEVAANPFISLCGPPQYAEARLNLSQGVQAIGTVIAPLIAQVAIVQRTSNVQSLISTQYAYLGIALFTVLLAVVYHYIPLPEVTDAELEDASERFDNVNGARVGGVSITVITLALCAIGQFCYVGAQEVNGTGFGEFLLSVRPDLDPTNYTAVAHTAFVLSRFLGAALALWIAPRILLVGFFLGAIVFQALAISLSGDTALAMLIIVFFMEGPLFSLLFAQALRGQGRRTKLASVLVASMTSGGAAFAPASNIIATSFVGAQRSLVVAVAVFSAGAVAVIGLNILPQARLVLDPVRTTLPLDSERSASPDGRHRKSSPWFDHPKHVEQSSPDVEFRERGKS</sequence>
<dbReference type="PANTHER" id="PTHR43702:SF13">
    <property type="entry name" value="MONOSACCHARIDE TRANSPORTER, PUTATIVE (AFU_ORTHOLOGUE AFUA_4G06630)-RELATED"/>
    <property type="match status" value="1"/>
</dbReference>
<dbReference type="Gene3D" id="1.20.1250.20">
    <property type="entry name" value="MFS general substrate transporter like domains"/>
    <property type="match status" value="2"/>
</dbReference>
<accession>A0A6H0XRW3</accession>
<evidence type="ECO:0000256" key="1">
    <source>
        <dbReference type="ARBA" id="ARBA00004429"/>
    </source>
</evidence>
<dbReference type="Proteomes" id="UP000503462">
    <property type="component" value="Chromosome 2"/>
</dbReference>
<dbReference type="EMBL" id="CP051140">
    <property type="protein sequence ID" value="QIW97496.1"/>
    <property type="molecule type" value="Genomic_DNA"/>
</dbReference>
<feature type="transmembrane region" description="Helical" evidence="4">
    <location>
        <begin position="94"/>
        <end position="115"/>
    </location>
</feature>